<dbReference type="EMBL" id="LT629762">
    <property type="protein sequence ID" value="SDT62396.1"/>
    <property type="molecule type" value="Genomic_DNA"/>
</dbReference>
<accession>A0A1H2BX85</accession>
<keyword evidence="2" id="KW-0732">Signal</keyword>
<dbReference type="AlphaFoldDB" id="A0A1H2BX85"/>
<keyword evidence="1" id="KW-1133">Transmembrane helix</keyword>
<evidence type="ECO:0000313" key="5">
    <source>
        <dbReference type="Proteomes" id="UP000198481"/>
    </source>
</evidence>
<evidence type="ECO:0000256" key="1">
    <source>
        <dbReference type="SAM" id="Phobius"/>
    </source>
</evidence>
<dbReference type="EMBL" id="LT629762">
    <property type="protein sequence ID" value="SDT62507.1"/>
    <property type="molecule type" value="Genomic_DNA"/>
</dbReference>
<dbReference type="Proteomes" id="UP000198481">
    <property type="component" value="Chromosome I"/>
</dbReference>
<dbReference type="RefSeq" id="WP_092281219.1">
    <property type="nucleotide sequence ID" value="NZ_LT629762.1"/>
</dbReference>
<name>A0A1H2BX85_9PSED</name>
<feature type="signal peptide" evidence="2">
    <location>
        <begin position="1"/>
        <end position="24"/>
    </location>
</feature>
<feature type="chain" id="PRO_5015065400" evidence="2">
    <location>
        <begin position="25"/>
        <end position="75"/>
    </location>
</feature>
<evidence type="ECO:0000313" key="4">
    <source>
        <dbReference type="EMBL" id="SDT62507.1"/>
    </source>
</evidence>
<keyword evidence="1" id="KW-0472">Membrane</keyword>
<evidence type="ECO:0000313" key="3">
    <source>
        <dbReference type="EMBL" id="SDT62396.1"/>
    </source>
</evidence>
<organism evidence="3 5">
    <name type="scientific">Pseudomonas prosekii</name>
    <dbReference type="NCBI Taxonomy" id="1148509"/>
    <lineage>
        <taxon>Bacteria</taxon>
        <taxon>Pseudomonadati</taxon>
        <taxon>Pseudomonadota</taxon>
        <taxon>Gammaproteobacteria</taxon>
        <taxon>Pseudomonadales</taxon>
        <taxon>Pseudomonadaceae</taxon>
        <taxon>Pseudomonas</taxon>
    </lineage>
</organism>
<feature type="transmembrane region" description="Helical" evidence="1">
    <location>
        <begin position="40"/>
        <end position="63"/>
    </location>
</feature>
<gene>
    <name evidence="3" type="ORF">SAMN05216222_5542</name>
    <name evidence="4" type="ORF">SAMN05216222_5551</name>
</gene>
<dbReference type="STRING" id="1148509.SAMN05216222_5542"/>
<proteinExistence type="predicted"/>
<keyword evidence="1" id="KW-0812">Transmembrane</keyword>
<protein>
    <submittedName>
        <fullName evidence="3">Uncharacterized protein</fullName>
    </submittedName>
</protein>
<reference evidence="3 5" key="1">
    <citation type="submission" date="2016-10" db="EMBL/GenBank/DDBJ databases">
        <authorList>
            <person name="de Groot N.N."/>
        </authorList>
    </citation>
    <scope>NUCLEOTIDE SEQUENCE [LARGE SCALE GENOMIC DNA]</scope>
    <source>
        <strain evidence="3 5">LMG 26867</strain>
    </source>
</reference>
<sequence>MFKKIAAVALSAVALAVVAPSVFAADPAGGWDYTGLTSSIDFSTISVGVLAVAGILAGVYAGIKGAKIVLGFLRG</sequence>
<evidence type="ECO:0000256" key="2">
    <source>
        <dbReference type="SAM" id="SignalP"/>
    </source>
</evidence>